<sequence>MSLDAPWRPALASARLTRPASTLLKPRSACDPSDRRIGRSNFLQLLGATGAALFAGSRRCRAEDDLKMQLNKDFSCGGLDLENPRFLGGGVQGEVYQADLPGKGLVAVKISRRNDDYAKGTFAREQQVVKLLSDAQVPGVERCIAAGPVVTPVGQRQGLVMQPCLPAGKVISVKSGRGTPLFLEEAEGGRWKG</sequence>
<dbReference type="EMBL" id="CAMXCT010001298">
    <property type="protein sequence ID" value="CAI3988749.1"/>
    <property type="molecule type" value="Genomic_DNA"/>
</dbReference>
<dbReference type="SUPFAM" id="SSF56112">
    <property type="entry name" value="Protein kinase-like (PK-like)"/>
    <property type="match status" value="1"/>
</dbReference>
<organism evidence="1">
    <name type="scientific">Cladocopium goreaui</name>
    <dbReference type="NCBI Taxonomy" id="2562237"/>
    <lineage>
        <taxon>Eukaryota</taxon>
        <taxon>Sar</taxon>
        <taxon>Alveolata</taxon>
        <taxon>Dinophyceae</taxon>
        <taxon>Suessiales</taxon>
        <taxon>Symbiodiniaceae</taxon>
        <taxon>Cladocopium</taxon>
    </lineage>
</organism>
<gene>
    <name evidence="1" type="ORF">C1SCF055_LOCUS15875</name>
</gene>
<dbReference type="OrthoDB" id="47558at2759"/>
<dbReference type="Proteomes" id="UP001152797">
    <property type="component" value="Unassembled WGS sequence"/>
</dbReference>
<dbReference type="EMBL" id="CAMXCT030001298">
    <property type="protein sequence ID" value="CAL4776061.1"/>
    <property type="molecule type" value="Genomic_DNA"/>
</dbReference>
<accession>A0A9P1CBT6</accession>
<evidence type="ECO:0000313" key="3">
    <source>
        <dbReference type="Proteomes" id="UP001152797"/>
    </source>
</evidence>
<proteinExistence type="predicted"/>
<keyword evidence="3" id="KW-1185">Reference proteome</keyword>
<evidence type="ECO:0000313" key="2">
    <source>
        <dbReference type="EMBL" id="CAL4776061.1"/>
    </source>
</evidence>
<dbReference type="AlphaFoldDB" id="A0A9P1CBT6"/>
<reference evidence="2 3" key="2">
    <citation type="submission" date="2024-05" db="EMBL/GenBank/DDBJ databases">
        <authorList>
            <person name="Chen Y."/>
            <person name="Shah S."/>
            <person name="Dougan E. K."/>
            <person name="Thang M."/>
            <person name="Chan C."/>
        </authorList>
    </citation>
    <scope>NUCLEOTIDE SEQUENCE [LARGE SCALE GENOMIC DNA]</scope>
</reference>
<dbReference type="EMBL" id="CAMXCT020001298">
    <property type="protein sequence ID" value="CAL1142124.1"/>
    <property type="molecule type" value="Genomic_DNA"/>
</dbReference>
<evidence type="ECO:0000313" key="1">
    <source>
        <dbReference type="EMBL" id="CAI3988749.1"/>
    </source>
</evidence>
<name>A0A9P1CBT6_9DINO</name>
<dbReference type="InterPro" id="IPR011009">
    <property type="entry name" value="Kinase-like_dom_sf"/>
</dbReference>
<comment type="caution">
    <text evidence="1">The sequence shown here is derived from an EMBL/GenBank/DDBJ whole genome shotgun (WGS) entry which is preliminary data.</text>
</comment>
<reference evidence="1" key="1">
    <citation type="submission" date="2022-10" db="EMBL/GenBank/DDBJ databases">
        <authorList>
            <person name="Chen Y."/>
            <person name="Dougan E. K."/>
            <person name="Chan C."/>
            <person name="Rhodes N."/>
            <person name="Thang M."/>
        </authorList>
    </citation>
    <scope>NUCLEOTIDE SEQUENCE</scope>
</reference>
<protein>
    <submittedName>
        <fullName evidence="2">Pentatricopeptide repeat-containing protein, chloroplastic</fullName>
    </submittedName>
</protein>